<evidence type="ECO:0000259" key="5">
    <source>
        <dbReference type="PROSITE" id="PS50106"/>
    </source>
</evidence>
<proteinExistence type="inferred from homology"/>
<dbReference type="PROSITE" id="PS51860">
    <property type="entry name" value="REM_1"/>
    <property type="match status" value="1"/>
</dbReference>
<organism evidence="8 9">
    <name type="scientific">Hypsibius exemplaris</name>
    <name type="common">Freshwater tardigrade</name>
    <dbReference type="NCBI Taxonomy" id="2072580"/>
    <lineage>
        <taxon>Eukaryota</taxon>
        <taxon>Metazoa</taxon>
        <taxon>Ecdysozoa</taxon>
        <taxon>Tardigrada</taxon>
        <taxon>Eutardigrada</taxon>
        <taxon>Parachela</taxon>
        <taxon>Hypsibioidea</taxon>
        <taxon>Hypsibiidae</taxon>
        <taxon>Hypsibius</taxon>
    </lineage>
</organism>
<dbReference type="GO" id="GO:0051497">
    <property type="term" value="P:negative regulation of stress fiber assembly"/>
    <property type="evidence" value="ECO:0007669"/>
    <property type="project" value="TreeGrafter"/>
</dbReference>
<evidence type="ECO:0000259" key="7">
    <source>
        <dbReference type="PROSITE" id="PS51860"/>
    </source>
</evidence>
<keyword evidence="9" id="KW-1185">Reference proteome</keyword>
<comment type="similarity">
    <text evidence="1">Belongs to the RHPN family.</text>
</comment>
<name>A0A1W0WVW2_HYPEX</name>
<dbReference type="SMART" id="SM00228">
    <property type="entry name" value="PDZ"/>
    <property type="match status" value="1"/>
</dbReference>
<dbReference type="SMART" id="SM01041">
    <property type="entry name" value="BRO1"/>
    <property type="match status" value="1"/>
</dbReference>
<evidence type="ECO:0000313" key="9">
    <source>
        <dbReference type="Proteomes" id="UP000192578"/>
    </source>
</evidence>
<dbReference type="InterPro" id="IPR036034">
    <property type="entry name" value="PDZ_sf"/>
</dbReference>
<dbReference type="Pfam" id="PF00595">
    <property type="entry name" value="PDZ"/>
    <property type="match status" value="1"/>
</dbReference>
<feature type="region of interest" description="Disordered" evidence="4">
    <location>
        <begin position="1"/>
        <end position="38"/>
    </location>
</feature>
<gene>
    <name evidence="8" type="ORF">BV898_06704</name>
</gene>
<dbReference type="PANTHER" id="PTHR23031">
    <property type="entry name" value="RHOPHILIN"/>
    <property type="match status" value="1"/>
</dbReference>
<dbReference type="PANTHER" id="PTHR23031:SF15">
    <property type="entry name" value="LD12055P"/>
    <property type="match status" value="1"/>
</dbReference>
<reference evidence="9" key="1">
    <citation type="submission" date="2017-01" db="EMBL/GenBank/DDBJ databases">
        <title>Comparative genomics of anhydrobiosis in the tardigrade Hypsibius dujardini.</title>
        <authorList>
            <person name="Yoshida Y."/>
            <person name="Koutsovoulos G."/>
            <person name="Laetsch D."/>
            <person name="Stevens L."/>
            <person name="Kumar S."/>
            <person name="Horikawa D."/>
            <person name="Ishino K."/>
            <person name="Komine S."/>
            <person name="Tomita M."/>
            <person name="Blaxter M."/>
            <person name="Arakawa K."/>
        </authorList>
    </citation>
    <scope>NUCLEOTIDE SEQUENCE [LARGE SCALE GENOMIC DNA]</scope>
    <source>
        <strain evidence="9">Z151</strain>
    </source>
</reference>
<dbReference type="SUPFAM" id="SSF46585">
    <property type="entry name" value="HR1 repeat"/>
    <property type="match status" value="1"/>
</dbReference>
<accession>A0A1W0WVW2</accession>
<feature type="domain" description="PDZ" evidence="5">
    <location>
        <begin position="514"/>
        <end position="595"/>
    </location>
</feature>
<dbReference type="GO" id="GO:0007165">
    <property type="term" value="P:signal transduction"/>
    <property type="evidence" value="ECO:0007669"/>
    <property type="project" value="InterPro"/>
</dbReference>
<feature type="coiled-coil region" evidence="3">
    <location>
        <begin position="48"/>
        <end position="119"/>
    </location>
</feature>
<evidence type="ECO:0000259" key="6">
    <source>
        <dbReference type="PROSITE" id="PS51180"/>
    </source>
</evidence>
<keyword evidence="2 3" id="KW-0175">Coiled coil</keyword>
<dbReference type="InterPro" id="IPR038499">
    <property type="entry name" value="BRO1_sf"/>
</dbReference>
<dbReference type="EMBL" id="MTYJ01000041">
    <property type="protein sequence ID" value="OQV19283.1"/>
    <property type="molecule type" value="Genomic_DNA"/>
</dbReference>
<dbReference type="Proteomes" id="UP000192578">
    <property type="component" value="Unassembled WGS sequence"/>
</dbReference>
<dbReference type="Gene3D" id="2.30.42.10">
    <property type="match status" value="1"/>
</dbReference>
<feature type="domain" description="REM-1" evidence="7">
    <location>
        <begin position="39"/>
        <end position="115"/>
    </location>
</feature>
<dbReference type="PROSITE" id="PS51180">
    <property type="entry name" value="BRO1"/>
    <property type="match status" value="1"/>
</dbReference>
<evidence type="ECO:0000256" key="3">
    <source>
        <dbReference type="SAM" id="Coils"/>
    </source>
</evidence>
<feature type="region of interest" description="Disordered" evidence="4">
    <location>
        <begin position="386"/>
        <end position="406"/>
    </location>
</feature>
<evidence type="ECO:0000256" key="4">
    <source>
        <dbReference type="SAM" id="MobiDB-lite"/>
    </source>
</evidence>
<dbReference type="Pfam" id="PF03097">
    <property type="entry name" value="BRO1"/>
    <property type="match status" value="1"/>
</dbReference>
<dbReference type="Gene3D" id="1.25.40.280">
    <property type="entry name" value="alix/aip1 like domains"/>
    <property type="match status" value="1"/>
</dbReference>
<protein>
    <submittedName>
        <fullName evidence="8">Rhophilin-1</fullName>
    </submittedName>
</protein>
<comment type="caution">
    <text evidence="8">The sequence shown here is derived from an EMBL/GenBank/DDBJ whole genome shotgun (WGS) entry which is preliminary data.</text>
</comment>
<dbReference type="PROSITE" id="PS50106">
    <property type="entry name" value="PDZ"/>
    <property type="match status" value="1"/>
</dbReference>
<dbReference type="OrthoDB" id="64867at2759"/>
<dbReference type="InterPro" id="IPR001478">
    <property type="entry name" value="PDZ"/>
</dbReference>
<feature type="compositionally biased region" description="Low complexity" evidence="4">
    <location>
        <begin position="389"/>
        <end position="400"/>
    </location>
</feature>
<sequence>MSSIGDVESGESVESDTEEPGELHGTGENGFGSFIRRKSSRNWAETGRTKLQKERQRLNSQINREIQIRAGAERLFRATNSRRHHEQIAAELALVNANLQILSEEMAELNTNVQVYQTQSGESVPMIPLGLKETVDIDFSDALNDFLRSHYHVNSPDDYDRPIAVFMSLRDACRSPVRDDSGIALLLEYVHTLSLLERRFFTPATDIRFLWYDSLSGRPCAQKSAAFEKASMLFNVGALQTQIGARQRSLSIQGLSLASVSFEKAAGIFQFISASFNNAPSTDLKPETLRMLTSLMLAQSQECVYELSLLNDTDDHLLHAQEAAQVSKSFEAVHDSISTPPVKRDVPYSWISMILVKLEFYKAKAHFHVGCAIALDEVAKEDVAKCLDSSKSSPTTPNSSDTRRSLARNHVRQATLLLEECIRIHKMCHLLRKVDMLLDVLQQAHDRSLDLYQKLEEEDNFAPSITPAPVVPRSRRIPVPIAPDMNQVRVKDPFHNLGPLHLFCAANSWTKPRDVTMSKGAVDAYSSFGFSVRGSAPVSVTEVEPNSIAAKAGLLKGDIVIALNGENTRWEVHEKMVERMRQCGSEMVVTVVTPVSVQPPSTTLSQKEVPETKLNGHAKKKK</sequence>
<dbReference type="SUPFAM" id="SSF50156">
    <property type="entry name" value="PDZ domain-like"/>
    <property type="match status" value="1"/>
</dbReference>
<evidence type="ECO:0000313" key="8">
    <source>
        <dbReference type="EMBL" id="OQV19283.1"/>
    </source>
</evidence>
<dbReference type="InterPro" id="IPR004328">
    <property type="entry name" value="BRO1_dom"/>
</dbReference>
<feature type="compositionally biased region" description="Acidic residues" evidence="4">
    <location>
        <begin position="8"/>
        <end position="20"/>
    </location>
</feature>
<dbReference type="Gene3D" id="1.10.287.160">
    <property type="entry name" value="HR1 repeat"/>
    <property type="match status" value="1"/>
</dbReference>
<dbReference type="AlphaFoldDB" id="A0A1W0WVW2"/>
<dbReference type="SMART" id="SM00742">
    <property type="entry name" value="Hr1"/>
    <property type="match status" value="1"/>
</dbReference>
<dbReference type="InterPro" id="IPR036274">
    <property type="entry name" value="HR1_rpt_sf"/>
</dbReference>
<dbReference type="InterPro" id="IPR011072">
    <property type="entry name" value="HR1_rho-bd"/>
</dbReference>
<feature type="region of interest" description="Disordered" evidence="4">
    <location>
        <begin position="598"/>
        <end position="622"/>
    </location>
</feature>
<evidence type="ECO:0000256" key="1">
    <source>
        <dbReference type="ARBA" id="ARBA00010369"/>
    </source>
</evidence>
<dbReference type="InterPro" id="IPR047138">
    <property type="entry name" value="RHPN1_2"/>
</dbReference>
<evidence type="ECO:0000256" key="2">
    <source>
        <dbReference type="PROSITE-ProRule" id="PRU01207"/>
    </source>
</evidence>
<feature type="domain" description="BRO1" evidence="6">
    <location>
        <begin position="125"/>
        <end position="500"/>
    </location>
</feature>